<reference evidence="1" key="1">
    <citation type="submission" date="2010-05" db="EMBL/GenBank/DDBJ databases">
        <title>The draft genome of Desulfonatronospira thiodismutans ASO3-1.</title>
        <authorList>
            <consortium name="US DOE Joint Genome Institute (JGI-PGF)"/>
            <person name="Lucas S."/>
            <person name="Copeland A."/>
            <person name="Lapidus A."/>
            <person name="Cheng J.-F."/>
            <person name="Bruce D."/>
            <person name="Goodwin L."/>
            <person name="Pitluck S."/>
            <person name="Chertkov O."/>
            <person name="Brettin T."/>
            <person name="Detter J.C."/>
            <person name="Han C."/>
            <person name="Land M.L."/>
            <person name="Hauser L."/>
            <person name="Kyrpides N."/>
            <person name="Mikhailova N."/>
            <person name="Muyzer G."/>
            <person name="Woyke T."/>
        </authorList>
    </citation>
    <scope>NUCLEOTIDE SEQUENCE [LARGE SCALE GENOMIC DNA]</scope>
    <source>
        <strain evidence="1">ASO3-1</strain>
    </source>
</reference>
<sequence length="115" mass="13249">MNSTDITTSNQDKLRQCLSEAFSKIDITQNNVASNSKKPDINPETYYHVRSRRIMTKMDFHLPFMDSSTLTEILQAAWRDSPELYSRAPELAELAHRMKSEIAPPRVLPAYVYTL</sequence>
<keyword evidence="2" id="KW-1185">Reference proteome</keyword>
<evidence type="ECO:0000313" key="2">
    <source>
        <dbReference type="Proteomes" id="UP000005496"/>
    </source>
</evidence>
<dbReference type="AlphaFoldDB" id="D6SU71"/>
<name>D6SU71_9BACT</name>
<proteinExistence type="predicted"/>
<gene>
    <name evidence="1" type="ORF">Dthio_PD0158</name>
</gene>
<organism evidence="1 2">
    <name type="scientific">Desulfonatronospira thiodismutans ASO3-1</name>
    <dbReference type="NCBI Taxonomy" id="555779"/>
    <lineage>
        <taxon>Bacteria</taxon>
        <taxon>Pseudomonadati</taxon>
        <taxon>Thermodesulfobacteriota</taxon>
        <taxon>Desulfovibrionia</taxon>
        <taxon>Desulfovibrionales</taxon>
        <taxon>Desulfonatronovibrionaceae</taxon>
        <taxon>Desulfonatronospira</taxon>
    </lineage>
</organism>
<protein>
    <submittedName>
        <fullName evidence="1">Uncharacterized protein</fullName>
    </submittedName>
</protein>
<dbReference type="Proteomes" id="UP000005496">
    <property type="component" value="Unassembled WGS sequence"/>
</dbReference>
<evidence type="ECO:0000313" key="1">
    <source>
        <dbReference type="EMBL" id="EFI32851.1"/>
    </source>
</evidence>
<dbReference type="RefSeq" id="WP_008871547.1">
    <property type="nucleotide sequence ID" value="NZ_ACJN02000004.1"/>
</dbReference>
<dbReference type="EMBL" id="ACJN02000004">
    <property type="protein sequence ID" value="EFI32851.1"/>
    <property type="molecule type" value="Genomic_DNA"/>
</dbReference>
<comment type="caution">
    <text evidence="1">The sequence shown here is derived from an EMBL/GenBank/DDBJ whole genome shotgun (WGS) entry which is preliminary data.</text>
</comment>
<accession>D6SU71</accession>